<dbReference type="GO" id="GO:0016020">
    <property type="term" value="C:membrane"/>
    <property type="evidence" value="ECO:0007669"/>
    <property type="project" value="InterPro"/>
</dbReference>
<protein>
    <submittedName>
        <fullName evidence="3">Histidine kinase</fullName>
    </submittedName>
</protein>
<feature type="transmembrane region" description="Helical" evidence="1">
    <location>
        <begin position="12"/>
        <end position="34"/>
    </location>
</feature>
<dbReference type="InterPro" id="IPR036890">
    <property type="entry name" value="HATPase_C_sf"/>
</dbReference>
<sequence length="408" mass="47899">MQRLRKQQWLEQSIYAILWIAVFLFPLIGAYFAVSGGGEREEVCEMVRNSWLGILPFLGLFLVNNYGLVPYFLFRKRHLEYVISLVCTVIAISCFVPAPIGMPFGKGDRMAKERVLTKEQLRNQIIKHRERAREMNNAHWNSEQDIKEEKSKMEPQPRVRVDRRPYSLMKHAPFPPFFIRYLIHIVTAFLIVGFNIAIKLFFKSVRDDEHLKELENQRLQSELKYLKYQINPHFFMNTLNNIHALVDIDNQKAKESIVELSKLMRYVLYEASNKTILLSREIQFLKNYITLMSLRFTDKVFIKVEFPAEVPEAQIPPLLFISFIENAFKHGVSYRRESFIHVSMQLEEGNRISFRCANSCGGMVNKKDHGIGLENIRKRLRLLFGNDYTLSITEKEDEFDVLLLIPLL</sequence>
<feature type="transmembrane region" description="Helical" evidence="1">
    <location>
        <begin position="178"/>
        <end position="202"/>
    </location>
</feature>
<dbReference type="GO" id="GO:0000155">
    <property type="term" value="F:phosphorelay sensor kinase activity"/>
    <property type="evidence" value="ECO:0007669"/>
    <property type="project" value="InterPro"/>
</dbReference>
<dbReference type="InterPro" id="IPR050640">
    <property type="entry name" value="Bact_2-comp_sensor_kinase"/>
</dbReference>
<name>A0A401M0W0_9BACE</name>
<comment type="caution">
    <text evidence="3">The sequence shown here is derived from an EMBL/GenBank/DDBJ whole genome shotgun (WGS) entry which is preliminary data.</text>
</comment>
<gene>
    <name evidence="3" type="ORF">KGMB02408_42980</name>
</gene>
<dbReference type="Proteomes" id="UP000288079">
    <property type="component" value="Unassembled WGS sequence"/>
</dbReference>
<evidence type="ECO:0000313" key="4">
    <source>
        <dbReference type="Proteomes" id="UP000288079"/>
    </source>
</evidence>
<accession>A0A401M0W0</accession>
<keyword evidence="1" id="KW-0472">Membrane</keyword>
<feature type="domain" description="Signal transduction histidine kinase internal region" evidence="2">
    <location>
        <begin position="221"/>
        <end position="299"/>
    </location>
</feature>
<dbReference type="PANTHER" id="PTHR34220:SF7">
    <property type="entry name" value="SENSOR HISTIDINE KINASE YPDA"/>
    <property type="match status" value="1"/>
</dbReference>
<dbReference type="RefSeq" id="WP_125042730.1">
    <property type="nucleotide sequence ID" value="NZ_BHWB01000024.1"/>
</dbReference>
<keyword evidence="3" id="KW-0418">Kinase</keyword>
<evidence type="ECO:0000256" key="1">
    <source>
        <dbReference type="SAM" id="Phobius"/>
    </source>
</evidence>
<dbReference type="PANTHER" id="PTHR34220">
    <property type="entry name" value="SENSOR HISTIDINE KINASE YPDA"/>
    <property type="match status" value="1"/>
</dbReference>
<evidence type="ECO:0000259" key="2">
    <source>
        <dbReference type="Pfam" id="PF06580"/>
    </source>
</evidence>
<dbReference type="SUPFAM" id="SSF55874">
    <property type="entry name" value="ATPase domain of HSP90 chaperone/DNA topoisomerase II/histidine kinase"/>
    <property type="match status" value="1"/>
</dbReference>
<dbReference type="InterPro" id="IPR010559">
    <property type="entry name" value="Sig_transdc_His_kin_internal"/>
</dbReference>
<evidence type="ECO:0000313" key="3">
    <source>
        <dbReference type="EMBL" id="GCB37353.1"/>
    </source>
</evidence>
<keyword evidence="1" id="KW-1133">Transmembrane helix</keyword>
<feature type="transmembrane region" description="Helical" evidence="1">
    <location>
        <begin position="81"/>
        <end position="100"/>
    </location>
</feature>
<keyword evidence="4" id="KW-1185">Reference proteome</keyword>
<keyword evidence="1" id="KW-0812">Transmembrane</keyword>
<feature type="transmembrane region" description="Helical" evidence="1">
    <location>
        <begin position="54"/>
        <end position="74"/>
    </location>
</feature>
<dbReference type="Pfam" id="PF06580">
    <property type="entry name" value="His_kinase"/>
    <property type="match status" value="1"/>
</dbReference>
<proteinExistence type="predicted"/>
<dbReference type="EMBL" id="BHWB01000024">
    <property type="protein sequence ID" value="GCB37353.1"/>
    <property type="molecule type" value="Genomic_DNA"/>
</dbReference>
<organism evidence="3 4">
    <name type="scientific">Bacteroides faecalis</name>
    <dbReference type="NCBI Taxonomy" id="2447885"/>
    <lineage>
        <taxon>Bacteria</taxon>
        <taxon>Pseudomonadati</taxon>
        <taxon>Bacteroidota</taxon>
        <taxon>Bacteroidia</taxon>
        <taxon>Bacteroidales</taxon>
        <taxon>Bacteroidaceae</taxon>
        <taxon>Bacteroides</taxon>
    </lineage>
</organism>
<reference evidence="3 4" key="1">
    <citation type="submission" date="2018-10" db="EMBL/GenBank/DDBJ databases">
        <title>Draft Genome Sequence of Bacteroides sp. KCTC 15687.</title>
        <authorList>
            <person name="Yu S.Y."/>
            <person name="Kim J.S."/>
            <person name="Oh B.S."/>
            <person name="Park S.H."/>
            <person name="Kang S.W."/>
            <person name="Park J.E."/>
            <person name="Choi S.H."/>
            <person name="Han K.I."/>
            <person name="Lee K.C."/>
            <person name="Eom M.K."/>
            <person name="Suh M.K."/>
            <person name="Lee D.H."/>
            <person name="Yoon H."/>
            <person name="Kim B."/>
            <person name="Yang S.J."/>
            <person name="Lee J.S."/>
            <person name="Lee J.H."/>
        </authorList>
    </citation>
    <scope>NUCLEOTIDE SEQUENCE [LARGE SCALE GENOMIC DNA]</scope>
    <source>
        <strain evidence="3 4">KCTC 15687</strain>
    </source>
</reference>
<dbReference type="AlphaFoldDB" id="A0A401M0W0"/>
<dbReference type="OrthoDB" id="9809908at2"/>
<dbReference type="Gene3D" id="3.30.565.10">
    <property type="entry name" value="Histidine kinase-like ATPase, C-terminal domain"/>
    <property type="match status" value="1"/>
</dbReference>
<keyword evidence="3" id="KW-0808">Transferase</keyword>